<name>A0A0L0EYZ3_9EUKA</name>
<feature type="non-terminal residue" evidence="1">
    <location>
        <position position="68"/>
    </location>
</feature>
<organism evidence="1 2">
    <name type="scientific">Sphaeroforma arctica JP610</name>
    <dbReference type="NCBI Taxonomy" id="667725"/>
    <lineage>
        <taxon>Eukaryota</taxon>
        <taxon>Ichthyosporea</taxon>
        <taxon>Ichthyophonida</taxon>
        <taxon>Sphaeroforma</taxon>
    </lineage>
</organism>
<dbReference type="RefSeq" id="XP_014143506.1">
    <property type="nucleotide sequence ID" value="XM_014288031.1"/>
</dbReference>
<evidence type="ECO:0000313" key="2">
    <source>
        <dbReference type="Proteomes" id="UP000054560"/>
    </source>
</evidence>
<accession>A0A0L0EYZ3</accession>
<dbReference type="EMBL" id="KQ254153">
    <property type="protein sequence ID" value="KNC69604.1"/>
    <property type="molecule type" value="Genomic_DNA"/>
</dbReference>
<proteinExistence type="predicted"/>
<keyword evidence="2" id="KW-1185">Reference proteome</keyword>
<feature type="non-terminal residue" evidence="1">
    <location>
        <position position="1"/>
    </location>
</feature>
<dbReference type="GeneID" id="25918386"/>
<protein>
    <submittedName>
        <fullName evidence="1">Uncharacterized protein</fullName>
    </submittedName>
</protein>
<dbReference type="AlphaFoldDB" id="A0A0L0EYZ3"/>
<dbReference type="Proteomes" id="UP000054560">
    <property type="component" value="Unassembled WGS sequence"/>
</dbReference>
<evidence type="ECO:0000313" key="1">
    <source>
        <dbReference type="EMBL" id="KNC69604.1"/>
    </source>
</evidence>
<reference evidence="1 2" key="1">
    <citation type="submission" date="2011-02" db="EMBL/GenBank/DDBJ databases">
        <title>The Genome Sequence of Sphaeroforma arctica JP610.</title>
        <authorList>
            <consortium name="The Broad Institute Genome Sequencing Platform"/>
            <person name="Russ C."/>
            <person name="Cuomo C."/>
            <person name="Young S.K."/>
            <person name="Zeng Q."/>
            <person name="Gargeya S."/>
            <person name="Alvarado L."/>
            <person name="Berlin A."/>
            <person name="Chapman S.B."/>
            <person name="Chen Z."/>
            <person name="Freedman E."/>
            <person name="Gellesch M."/>
            <person name="Goldberg J."/>
            <person name="Griggs A."/>
            <person name="Gujja S."/>
            <person name="Heilman E."/>
            <person name="Heiman D."/>
            <person name="Howarth C."/>
            <person name="Mehta T."/>
            <person name="Neiman D."/>
            <person name="Pearson M."/>
            <person name="Roberts A."/>
            <person name="Saif S."/>
            <person name="Shea T."/>
            <person name="Shenoy N."/>
            <person name="Sisk P."/>
            <person name="Stolte C."/>
            <person name="Sykes S."/>
            <person name="White J."/>
            <person name="Yandava C."/>
            <person name="Burger G."/>
            <person name="Gray M.W."/>
            <person name="Holland P.W.H."/>
            <person name="King N."/>
            <person name="Lang F.B.F."/>
            <person name="Roger A.J."/>
            <person name="Ruiz-Trillo I."/>
            <person name="Haas B."/>
            <person name="Nusbaum C."/>
            <person name="Birren B."/>
        </authorList>
    </citation>
    <scope>NUCLEOTIDE SEQUENCE [LARGE SCALE GENOMIC DNA]</scope>
    <source>
        <strain evidence="1 2">JP610</strain>
    </source>
</reference>
<gene>
    <name evidence="1" type="ORF">SARC_17882</name>
</gene>
<sequence length="68" mass="7562">GNSRDSAQLQTLYATQHLALRLFPELRAEGSGIDLTRVPPSSQVDPLALSFFPFWNLLDTDISAWTDT</sequence>